<dbReference type="RefSeq" id="WP_097588021.1">
    <property type="nucleotide sequence ID" value="NZ_NWTC01000048.1"/>
</dbReference>
<gene>
    <name evidence="1" type="ORF">CO661_31945</name>
</gene>
<evidence type="ECO:0000313" key="1">
    <source>
        <dbReference type="EMBL" id="PDT43977.1"/>
    </source>
</evidence>
<organism evidence="1 2">
    <name type="scientific">Rhizobium fredii</name>
    <name type="common">Sinorhizobium fredii</name>
    <dbReference type="NCBI Taxonomy" id="380"/>
    <lineage>
        <taxon>Bacteria</taxon>
        <taxon>Pseudomonadati</taxon>
        <taxon>Pseudomonadota</taxon>
        <taxon>Alphaproteobacteria</taxon>
        <taxon>Hyphomicrobiales</taxon>
        <taxon>Rhizobiaceae</taxon>
        <taxon>Sinorhizobium/Ensifer group</taxon>
        <taxon>Sinorhizobium</taxon>
    </lineage>
</organism>
<name>A0A2A6LNU7_RHIFR</name>
<sequence>MPDLSSIRDTEELENRYLDKVIIYVEADADEEVFRRIAGPALAGRLEFKTPRSEGSGFNLVFDRVRTERPSNGKIFGLVDGEAAVTVGGLNELLNSDDALFSLPGKAEVDGILFLEAHELENLLLMYGDICEHICRDVRLADLNSHSVEDVRQKLSLIALRFFGSAVLKYSALEMRRSGKACEIVPAGTFLSRDETMRILREVKQRLIQTGEWGEFRATFLEVTKRLRDRFDRENLSSEAKRRHLLRLADGKSLLNRLRQHYNTNGRWDGHLVDSVTRNAYAAKFSNCVIKNTAA</sequence>
<evidence type="ECO:0008006" key="3">
    <source>
        <dbReference type="Google" id="ProtNLM"/>
    </source>
</evidence>
<protein>
    <recommendedName>
        <fullName evidence="3">DUF4435 domain-containing protein</fullName>
    </recommendedName>
</protein>
<evidence type="ECO:0000313" key="2">
    <source>
        <dbReference type="Proteomes" id="UP000220353"/>
    </source>
</evidence>
<dbReference type="EMBL" id="NWTC01000048">
    <property type="protein sequence ID" value="PDT43977.1"/>
    <property type="molecule type" value="Genomic_DNA"/>
</dbReference>
<dbReference type="AlphaFoldDB" id="A0A2A6LNU7"/>
<reference evidence="1 2" key="1">
    <citation type="submission" date="2017-09" db="EMBL/GenBank/DDBJ databases">
        <title>Comparative genomics of rhizobia isolated from Phaseolus vulgaris in China.</title>
        <authorList>
            <person name="Tong W."/>
        </authorList>
    </citation>
    <scope>NUCLEOTIDE SEQUENCE [LARGE SCALE GENOMIC DNA]</scope>
    <source>
        <strain evidence="1 2">PCH1</strain>
    </source>
</reference>
<accession>A0A2A6LNU7</accession>
<comment type="caution">
    <text evidence="1">The sequence shown here is derived from an EMBL/GenBank/DDBJ whole genome shotgun (WGS) entry which is preliminary data.</text>
</comment>
<proteinExistence type="predicted"/>
<dbReference type="Proteomes" id="UP000220353">
    <property type="component" value="Unassembled WGS sequence"/>
</dbReference>